<dbReference type="KEGG" id="spar:SPRG_14603"/>
<dbReference type="AlphaFoldDB" id="A0A067BPE1"/>
<dbReference type="EMBL" id="KK583323">
    <property type="protein sequence ID" value="KDO20123.1"/>
    <property type="molecule type" value="Genomic_DNA"/>
</dbReference>
<dbReference type="RefSeq" id="XP_012209166.1">
    <property type="nucleotide sequence ID" value="XM_012353776.1"/>
</dbReference>
<evidence type="ECO:0000256" key="1">
    <source>
        <dbReference type="SAM" id="MobiDB-lite"/>
    </source>
</evidence>
<feature type="compositionally biased region" description="Basic residues" evidence="1">
    <location>
        <begin position="905"/>
        <end position="917"/>
    </location>
</feature>
<gene>
    <name evidence="2" type="ORF">SPRG_14603</name>
</gene>
<accession>A0A067BPE1</accession>
<proteinExistence type="predicted"/>
<evidence type="ECO:0000313" key="2">
    <source>
        <dbReference type="EMBL" id="KDO20123.1"/>
    </source>
</evidence>
<evidence type="ECO:0000313" key="3">
    <source>
        <dbReference type="Proteomes" id="UP000030745"/>
    </source>
</evidence>
<feature type="region of interest" description="Disordered" evidence="1">
    <location>
        <begin position="899"/>
        <end position="922"/>
    </location>
</feature>
<keyword evidence="3" id="KW-1185">Reference proteome</keyword>
<dbReference type="Proteomes" id="UP000030745">
    <property type="component" value="Unassembled WGS sequence"/>
</dbReference>
<dbReference type="GeneID" id="24136399"/>
<protein>
    <submittedName>
        <fullName evidence="2">Uncharacterized protein</fullName>
    </submittedName>
</protein>
<dbReference type="OrthoDB" id="6135193at2759"/>
<name>A0A067BPE1_SAPPC</name>
<reference evidence="2 3" key="1">
    <citation type="journal article" date="2013" name="PLoS Genet.">
        <title>Distinctive expansion of potential virulence genes in the genome of the oomycete fish pathogen Saprolegnia parasitica.</title>
        <authorList>
            <person name="Jiang R.H."/>
            <person name="de Bruijn I."/>
            <person name="Haas B.J."/>
            <person name="Belmonte R."/>
            <person name="Lobach L."/>
            <person name="Christie J."/>
            <person name="van den Ackerveken G."/>
            <person name="Bottin A."/>
            <person name="Bulone V."/>
            <person name="Diaz-Moreno S.M."/>
            <person name="Dumas B."/>
            <person name="Fan L."/>
            <person name="Gaulin E."/>
            <person name="Govers F."/>
            <person name="Grenville-Briggs L.J."/>
            <person name="Horner N.R."/>
            <person name="Levin J.Z."/>
            <person name="Mammella M."/>
            <person name="Meijer H.J."/>
            <person name="Morris P."/>
            <person name="Nusbaum C."/>
            <person name="Oome S."/>
            <person name="Phillips A.J."/>
            <person name="van Rooyen D."/>
            <person name="Rzeszutek E."/>
            <person name="Saraiva M."/>
            <person name="Secombes C.J."/>
            <person name="Seidl M.F."/>
            <person name="Snel B."/>
            <person name="Stassen J.H."/>
            <person name="Sykes S."/>
            <person name="Tripathy S."/>
            <person name="van den Berg H."/>
            <person name="Vega-Arreguin J.C."/>
            <person name="Wawra S."/>
            <person name="Young S.K."/>
            <person name="Zeng Q."/>
            <person name="Dieguez-Uribeondo J."/>
            <person name="Russ C."/>
            <person name="Tyler B.M."/>
            <person name="van West P."/>
        </authorList>
    </citation>
    <scope>NUCLEOTIDE SEQUENCE [LARGE SCALE GENOMIC DNA]</scope>
    <source>
        <strain evidence="2 3">CBS 223.65</strain>
    </source>
</reference>
<dbReference type="VEuPathDB" id="FungiDB:SPRG_14603"/>
<organism evidence="2 3">
    <name type="scientific">Saprolegnia parasitica (strain CBS 223.65)</name>
    <dbReference type="NCBI Taxonomy" id="695850"/>
    <lineage>
        <taxon>Eukaryota</taxon>
        <taxon>Sar</taxon>
        <taxon>Stramenopiles</taxon>
        <taxon>Oomycota</taxon>
        <taxon>Saprolegniomycetes</taxon>
        <taxon>Saprolegniales</taxon>
        <taxon>Saprolegniaceae</taxon>
        <taxon>Saprolegnia</taxon>
    </lineage>
</organism>
<sequence length="944" mass="105620">MVYAMSTSTFWRKDNERLQSQVEQLEAIVSRSDAELRLLELHRVYMATNPAVDMATLCLTALTRHLKPGLFFHDLLHSQLTFLSLKGRYSGNCCRIFSSKIYDWCKLLFAIGGRRVYELVTGLGFDRQKFVGSWNGHLQLPSLRTLQRCVANTPFQCGISPDLLGRAAATFHTNQAFLNKQAMLEDRADAPGRLLVAGLSFDETDYGITSISRRPDGRIIGAVDYGGMAEELHIDGQEVVGIQAELADVETTIQLYHARLLVLPWTNLKAWSDLDEFMDEMATKATSILAMRTEAVGKREGKSAKLATTTLPKQNAHMLTAIKDIDVNLAAFDAMSQRCEAVANDYKTNKSAFCSSATASSTRLTEEDIKSLKTLLDEIRDTYIAVSLMTAERSLKIQLWVLSDSQRMSNCIVMHLFVKSATNTVARQLGNILVQELATRDVPVVHISCDGASHQTTIQGNKRPTMVTQLWRNVRDEVNALTEPGAVVAGIEDLCTDFCLSTRAAPWLLAGTTTSMTYYDSNLGIQHKETMVTKKKPVLGRGDQKFDDVLSTKVADLESCAPQHDKTRLLWVATMLTHLAVNPTVCVVALKRKWLMMLTFDHEMSVLADQDCNMYQNIYVPEPNDNFPSLPNTRNIDPDHVLKRFVTHASMGFAHSFNAKAWRAVPESILHPSWFTDLRDKQNVPRARIFFSAAVEKWLRDNGWVKEADLCLLWRNFLSVFDAAGLSDSTRLAYIDAFYEWLDPIAKATMYGGPMGSHLPALSKSSEQWREAFPSALIEALYLLGHGYRIRAATLAVHPTNVAYDNATPIEARLPVSNDRFCASMNVESSFSEFNAVTGREGRASCGKGTADGAENALKKVLITHHHSLQLPHNRKVVYSDGEYNKSFEAMRRWHLTSDDDPVKRSRATVRSKRKRAVAQDPLMVENRPVRSRHTESALLAKVA</sequence>